<organism evidence="2">
    <name type="scientific">Chromera velia CCMP2878</name>
    <dbReference type="NCBI Taxonomy" id="1169474"/>
    <lineage>
        <taxon>Eukaryota</taxon>
        <taxon>Sar</taxon>
        <taxon>Alveolata</taxon>
        <taxon>Colpodellida</taxon>
        <taxon>Chromeraceae</taxon>
        <taxon>Chromera</taxon>
    </lineage>
</organism>
<sequence>MYWLSRKIGRKLGSTTSAELLAMRDAVKMSWSFIHFVQKLWGEMPLVVVVTDSQLLMHQISSKQCKSEPRMQGELEYVLENLMELGAKKNRDSSPGHEREITGSLSAPPSIKKGVANRIVQNILGPQIRRDAEERQKKFEREEMKAQIRRDLKLPPKQSSSPSLQRHLQGTPLHSLLATAAKNPQTESHQVIQFLATRTQPPGTLPQGEHRQMPPAREDPPSPSLRLVLPLCGESPSPPPISYDT</sequence>
<feature type="compositionally biased region" description="Low complexity" evidence="1">
    <location>
        <begin position="155"/>
        <end position="165"/>
    </location>
</feature>
<accession>A0A0G4IEN3</accession>
<feature type="compositionally biased region" description="Pro residues" evidence="1">
    <location>
        <begin position="236"/>
        <end position="245"/>
    </location>
</feature>
<proteinExistence type="predicted"/>
<name>A0A0G4IEN3_9ALVE</name>
<reference evidence="2" key="1">
    <citation type="submission" date="2014-11" db="EMBL/GenBank/DDBJ databases">
        <authorList>
            <person name="Otto D Thomas"/>
            <person name="Naeem Raeece"/>
        </authorList>
    </citation>
    <scope>NUCLEOTIDE SEQUENCE</scope>
</reference>
<feature type="compositionally biased region" description="Basic and acidic residues" evidence="1">
    <location>
        <begin position="88"/>
        <end position="101"/>
    </location>
</feature>
<protein>
    <submittedName>
        <fullName evidence="2">Uncharacterized protein</fullName>
    </submittedName>
</protein>
<feature type="region of interest" description="Disordered" evidence="1">
    <location>
        <begin position="146"/>
        <end position="168"/>
    </location>
</feature>
<dbReference type="AlphaFoldDB" id="A0A0G4IEN3"/>
<evidence type="ECO:0000256" key="1">
    <source>
        <dbReference type="SAM" id="MobiDB-lite"/>
    </source>
</evidence>
<feature type="compositionally biased region" description="Basic and acidic residues" evidence="1">
    <location>
        <begin position="208"/>
        <end position="220"/>
    </location>
</feature>
<gene>
    <name evidence="2" type="ORF">Cvel_13683</name>
</gene>
<feature type="region of interest" description="Disordered" evidence="1">
    <location>
        <begin position="88"/>
        <end position="108"/>
    </location>
</feature>
<evidence type="ECO:0000313" key="2">
    <source>
        <dbReference type="EMBL" id="CEM55606.1"/>
    </source>
</evidence>
<feature type="region of interest" description="Disordered" evidence="1">
    <location>
        <begin position="197"/>
        <end position="245"/>
    </location>
</feature>
<dbReference type="EMBL" id="CDMZ01005893">
    <property type="protein sequence ID" value="CEM55606.1"/>
    <property type="molecule type" value="Genomic_DNA"/>
</dbReference>
<dbReference type="VEuPathDB" id="CryptoDB:Cvel_13683"/>